<dbReference type="CDD" id="cd15861">
    <property type="entry name" value="SNARE_SNAP25N_23N_29N_SEC9N"/>
    <property type="match status" value="1"/>
</dbReference>
<dbReference type="GO" id="GO:0015031">
    <property type="term" value="P:protein transport"/>
    <property type="evidence" value="ECO:0007669"/>
    <property type="project" value="UniProtKB-KW"/>
</dbReference>
<organism evidence="10 11">
    <name type="scientific">Thlaspi arvense</name>
    <name type="common">Field penny-cress</name>
    <dbReference type="NCBI Taxonomy" id="13288"/>
    <lineage>
        <taxon>Eukaryota</taxon>
        <taxon>Viridiplantae</taxon>
        <taxon>Streptophyta</taxon>
        <taxon>Embryophyta</taxon>
        <taxon>Tracheophyta</taxon>
        <taxon>Spermatophyta</taxon>
        <taxon>Magnoliopsida</taxon>
        <taxon>eudicotyledons</taxon>
        <taxon>Gunneridae</taxon>
        <taxon>Pentapetalae</taxon>
        <taxon>rosids</taxon>
        <taxon>malvids</taxon>
        <taxon>Brassicales</taxon>
        <taxon>Brassicaceae</taxon>
        <taxon>Thlaspideae</taxon>
        <taxon>Thlaspi</taxon>
    </lineage>
</organism>
<proteinExistence type="inferred from homology"/>
<keyword evidence="6" id="KW-0539">Nucleus</keyword>
<dbReference type="SMART" id="SM00397">
    <property type="entry name" value="t_SNARE"/>
    <property type="match status" value="2"/>
</dbReference>
<protein>
    <recommendedName>
        <fullName evidence="9">t-SNARE coiled-coil homology domain-containing protein</fullName>
    </recommendedName>
</protein>
<dbReference type="Pfam" id="PF01448">
    <property type="entry name" value="ELM2"/>
    <property type="match status" value="1"/>
</dbReference>
<dbReference type="InterPro" id="IPR001005">
    <property type="entry name" value="SANT/Myb"/>
</dbReference>
<feature type="compositionally biased region" description="Polar residues" evidence="8">
    <location>
        <begin position="95"/>
        <end position="104"/>
    </location>
</feature>
<keyword evidence="11" id="KW-1185">Reference proteome</keyword>
<dbReference type="Proteomes" id="UP000836841">
    <property type="component" value="Chromosome 1"/>
</dbReference>
<dbReference type="InterPro" id="IPR000727">
    <property type="entry name" value="T_SNARE_dom"/>
</dbReference>
<evidence type="ECO:0000256" key="4">
    <source>
        <dbReference type="ARBA" id="ARBA00022927"/>
    </source>
</evidence>
<keyword evidence="4" id="KW-0653">Protein transport</keyword>
<feature type="coiled-coil region" evidence="7">
    <location>
        <begin position="696"/>
        <end position="730"/>
    </location>
</feature>
<dbReference type="SMART" id="SM01189">
    <property type="entry name" value="ELM2"/>
    <property type="match status" value="1"/>
</dbReference>
<reference evidence="10 11" key="1">
    <citation type="submission" date="2022-03" db="EMBL/GenBank/DDBJ databases">
        <authorList>
            <person name="Nunn A."/>
            <person name="Chopra R."/>
            <person name="Nunn A."/>
            <person name="Contreras Garrido A."/>
        </authorList>
    </citation>
    <scope>NUCLEOTIDE SEQUENCE [LARGE SCALE GENOMIC DNA]</scope>
</reference>
<evidence type="ECO:0000313" key="11">
    <source>
        <dbReference type="Proteomes" id="UP000836841"/>
    </source>
</evidence>
<dbReference type="PANTHER" id="PTHR46872">
    <property type="entry name" value="DNA BINDING PROTEIN"/>
    <property type="match status" value="1"/>
</dbReference>
<evidence type="ECO:0000256" key="2">
    <source>
        <dbReference type="ARBA" id="ARBA00009480"/>
    </source>
</evidence>
<dbReference type="Gene3D" id="1.20.5.110">
    <property type="match status" value="2"/>
</dbReference>
<keyword evidence="7" id="KW-0175">Coiled coil</keyword>
<dbReference type="GO" id="GO:0016192">
    <property type="term" value="P:vesicle-mediated transport"/>
    <property type="evidence" value="ECO:0007669"/>
    <property type="project" value="UniProtKB-ARBA"/>
</dbReference>
<feature type="compositionally biased region" description="Basic and acidic residues" evidence="8">
    <location>
        <begin position="319"/>
        <end position="329"/>
    </location>
</feature>
<evidence type="ECO:0000256" key="1">
    <source>
        <dbReference type="ARBA" id="ARBA00004370"/>
    </source>
</evidence>
<dbReference type="CDD" id="cd00167">
    <property type="entry name" value="SANT"/>
    <property type="match status" value="1"/>
</dbReference>
<dbReference type="FunFam" id="1.20.5.110:FF:000040">
    <property type="entry name" value="SNAP25 homologous protein SNAP33"/>
    <property type="match status" value="1"/>
</dbReference>
<feature type="region of interest" description="Disordered" evidence="8">
    <location>
        <begin position="94"/>
        <end position="114"/>
    </location>
</feature>
<evidence type="ECO:0000256" key="7">
    <source>
        <dbReference type="SAM" id="Coils"/>
    </source>
</evidence>
<comment type="subcellular location">
    <subcellularLocation>
        <location evidence="1">Membrane</location>
    </subcellularLocation>
</comment>
<gene>
    <name evidence="10" type="ORF">TAV2_LOCUS382</name>
</gene>
<evidence type="ECO:0000256" key="5">
    <source>
        <dbReference type="ARBA" id="ARBA00023136"/>
    </source>
</evidence>
<keyword evidence="5" id="KW-0472">Membrane</keyword>
<feature type="domain" description="T-SNARE coiled-coil homology" evidence="9">
    <location>
        <begin position="665"/>
        <end position="727"/>
    </location>
</feature>
<evidence type="ECO:0000259" key="9">
    <source>
        <dbReference type="PROSITE" id="PS50192"/>
    </source>
</evidence>
<dbReference type="GO" id="GO:0005484">
    <property type="term" value="F:SNAP receptor activity"/>
    <property type="evidence" value="ECO:0007669"/>
    <property type="project" value="InterPro"/>
</dbReference>
<accession>A0AAU9RC19</accession>
<dbReference type="InterPro" id="IPR044766">
    <property type="entry name" value="NPSN/SNAP25-like_N_SNARE"/>
</dbReference>
<evidence type="ECO:0000313" key="10">
    <source>
        <dbReference type="EMBL" id="CAH2037841.1"/>
    </source>
</evidence>
<dbReference type="SUPFAM" id="SSF58038">
    <property type="entry name" value="SNARE fusion complex"/>
    <property type="match status" value="2"/>
</dbReference>
<feature type="compositionally biased region" description="Basic and acidic residues" evidence="8">
    <location>
        <begin position="664"/>
        <end position="673"/>
    </location>
</feature>
<feature type="region of interest" description="Disordered" evidence="8">
    <location>
        <begin position="310"/>
        <end position="343"/>
    </location>
</feature>
<dbReference type="InterPro" id="IPR000949">
    <property type="entry name" value="ELM2_dom"/>
</dbReference>
<dbReference type="PROSITE" id="PS50192">
    <property type="entry name" value="T_SNARE"/>
    <property type="match status" value="1"/>
</dbReference>
<name>A0AAU9RC19_THLAR</name>
<dbReference type="CDD" id="cd15841">
    <property type="entry name" value="SNARE_Qc"/>
    <property type="match status" value="1"/>
</dbReference>
<comment type="similarity">
    <text evidence="2">Belongs to the SNAP-25 family.</text>
</comment>
<feature type="compositionally biased region" description="Acidic residues" evidence="8">
    <location>
        <begin position="330"/>
        <end position="343"/>
    </location>
</feature>
<feature type="region of interest" description="Disordered" evidence="8">
    <location>
        <begin position="601"/>
        <end position="677"/>
    </location>
</feature>
<sequence>MVLMGFKRTFDAADVQEHNVKQETQISYCNKLAKLDEGVVPYRFSLEKSNVVIGDDPIPSDLYGFKCGDYVEKGFESNAPFSWITSGFEEDALSGATTQSTLSHESPESDSPWRPVCPADDVEWCQMSPRRPVPIGSEYQAVIPEYVKEEVRDDAVDHDEEQAMGKCVIPMPDSETEVCKTGEGRNECICLDKGSIRCVQQHIMENREELFDALGYERCVNIGLGEMGEEVAGKLTEDEEDQFHEIVYSNPVSLDRDFWKHLKSAFPSRTMKEIVSYYFNVFILRRRAVQNRSKSLDVDSDDDEWQVEYDNTFDGAETPDEKTGKGLSRDEEEEEEEVNAEEDSCMSYDFQSNVMYSRCPVRNREESDVGNYWRHCNDLVDHSYSFDPCDSILPDHWSSNFDLLPTSNIIDEIFGQDPWDDFSRGKTETLNDLQVGTNRGRDVAADYFSFSDGSPFISRSFKRSLSRMFGFFKSPGNNKVPNESANKGGTINVGRRTSSEPILITPDFDEEDKYKNGFRDSGGLQSQTTEELENYAVYKAEETTKGVNNCLKIAEDIRSDATRTLEMLHTQGEQINRTHVMAVEMDKDLSRGEKLLNNLGGMFSKPWKPKKTKDIAGPMITPDKPSKKSGNNKEERDKLGLGGKGRSSSQPPPLDQPSNALQKVEQEKAKQDDGLSDLSDILGDLKSMAVDMGSELNKQNKALDHLGDDVDELNSRVKGANQRARHLLSK</sequence>
<evidence type="ECO:0000256" key="8">
    <source>
        <dbReference type="SAM" id="MobiDB-lite"/>
    </source>
</evidence>
<dbReference type="PANTHER" id="PTHR46872:SF14">
    <property type="entry name" value="ELM2 DOMAIN-CONTAINING PROTEIN"/>
    <property type="match status" value="1"/>
</dbReference>
<dbReference type="FunFam" id="1.20.5.110:FF:000031">
    <property type="entry name" value="SNAP25 homologous protein SNAP33"/>
    <property type="match status" value="1"/>
</dbReference>
<keyword evidence="3" id="KW-0813">Transport</keyword>
<evidence type="ECO:0000256" key="6">
    <source>
        <dbReference type="ARBA" id="ARBA00023242"/>
    </source>
</evidence>
<dbReference type="AlphaFoldDB" id="A0AAU9RC19"/>
<dbReference type="GO" id="GO:0031201">
    <property type="term" value="C:SNARE complex"/>
    <property type="evidence" value="ECO:0007669"/>
    <property type="project" value="InterPro"/>
</dbReference>
<evidence type="ECO:0000256" key="3">
    <source>
        <dbReference type="ARBA" id="ARBA00022448"/>
    </source>
</evidence>
<dbReference type="EMBL" id="OU466857">
    <property type="protein sequence ID" value="CAH2037841.1"/>
    <property type="molecule type" value="Genomic_DNA"/>
</dbReference>